<evidence type="ECO:0000313" key="3">
    <source>
        <dbReference type="Proteomes" id="UP000314294"/>
    </source>
</evidence>
<comment type="caution">
    <text evidence="2">The sequence shown here is derived from an EMBL/GenBank/DDBJ whole genome shotgun (WGS) entry which is preliminary data.</text>
</comment>
<keyword evidence="3" id="KW-1185">Reference proteome</keyword>
<dbReference type="AlphaFoldDB" id="A0A4Z2G4L2"/>
<evidence type="ECO:0000313" key="2">
    <source>
        <dbReference type="EMBL" id="TNN48080.1"/>
    </source>
</evidence>
<name>A0A4Z2G4L2_9TELE</name>
<organism evidence="2 3">
    <name type="scientific">Liparis tanakae</name>
    <name type="common">Tanaka's snailfish</name>
    <dbReference type="NCBI Taxonomy" id="230148"/>
    <lineage>
        <taxon>Eukaryota</taxon>
        <taxon>Metazoa</taxon>
        <taxon>Chordata</taxon>
        <taxon>Craniata</taxon>
        <taxon>Vertebrata</taxon>
        <taxon>Euteleostomi</taxon>
        <taxon>Actinopterygii</taxon>
        <taxon>Neopterygii</taxon>
        <taxon>Teleostei</taxon>
        <taxon>Neoteleostei</taxon>
        <taxon>Acanthomorphata</taxon>
        <taxon>Eupercaria</taxon>
        <taxon>Perciformes</taxon>
        <taxon>Cottioidei</taxon>
        <taxon>Cottales</taxon>
        <taxon>Liparidae</taxon>
        <taxon>Liparis</taxon>
    </lineage>
</organism>
<feature type="compositionally biased region" description="Basic and acidic residues" evidence="1">
    <location>
        <begin position="55"/>
        <end position="73"/>
    </location>
</feature>
<reference evidence="2 3" key="1">
    <citation type="submission" date="2019-03" db="EMBL/GenBank/DDBJ databases">
        <title>First draft genome of Liparis tanakae, snailfish: a comprehensive survey of snailfish specific genes.</title>
        <authorList>
            <person name="Kim W."/>
            <person name="Song I."/>
            <person name="Jeong J.-H."/>
            <person name="Kim D."/>
            <person name="Kim S."/>
            <person name="Ryu S."/>
            <person name="Song J.Y."/>
            <person name="Lee S.K."/>
        </authorList>
    </citation>
    <scope>NUCLEOTIDE SEQUENCE [LARGE SCALE GENOMIC DNA]</scope>
    <source>
        <tissue evidence="2">Muscle</tissue>
    </source>
</reference>
<protein>
    <submittedName>
        <fullName evidence="2">Uncharacterized protein</fullName>
    </submittedName>
</protein>
<feature type="region of interest" description="Disordered" evidence="1">
    <location>
        <begin position="1"/>
        <end position="151"/>
    </location>
</feature>
<accession>A0A4Z2G4L2</accession>
<proteinExistence type="predicted"/>
<sequence>MHQTSSFPCGHIGYRQSDFPSAHGRRHSSKGLPPGRGRGIKSLESTQSLLPGLRETAEGRARGRGVNLEDAREKRKRKETRSEWETKGSGRLQLKDRRSEPDQRLTSSSGTATALTSDAATLLQGRAPSDNTGGREREEREERRRGGEGWD</sequence>
<feature type="compositionally biased region" description="Basic and acidic residues" evidence="1">
    <location>
        <begin position="133"/>
        <end position="151"/>
    </location>
</feature>
<dbReference type="EMBL" id="SRLO01000711">
    <property type="protein sequence ID" value="TNN48080.1"/>
    <property type="molecule type" value="Genomic_DNA"/>
</dbReference>
<feature type="compositionally biased region" description="Low complexity" evidence="1">
    <location>
        <begin position="105"/>
        <end position="123"/>
    </location>
</feature>
<evidence type="ECO:0000256" key="1">
    <source>
        <dbReference type="SAM" id="MobiDB-lite"/>
    </source>
</evidence>
<gene>
    <name evidence="2" type="ORF">EYF80_041705</name>
</gene>
<feature type="compositionally biased region" description="Basic and acidic residues" evidence="1">
    <location>
        <begin position="80"/>
        <end position="103"/>
    </location>
</feature>
<dbReference type="Proteomes" id="UP000314294">
    <property type="component" value="Unassembled WGS sequence"/>
</dbReference>